<name>A0A0A9FMG2_ARUDO</name>
<accession>A0A0A9FMG2</accession>
<proteinExistence type="predicted"/>
<protein>
    <submittedName>
        <fullName evidence="1">Uncharacterized protein</fullName>
    </submittedName>
</protein>
<dbReference type="AlphaFoldDB" id="A0A0A9FMG2"/>
<dbReference type="EMBL" id="GBRH01186565">
    <property type="protein sequence ID" value="JAE11331.1"/>
    <property type="molecule type" value="Transcribed_RNA"/>
</dbReference>
<organism evidence="1">
    <name type="scientific">Arundo donax</name>
    <name type="common">Giant reed</name>
    <name type="synonym">Donax arundinaceus</name>
    <dbReference type="NCBI Taxonomy" id="35708"/>
    <lineage>
        <taxon>Eukaryota</taxon>
        <taxon>Viridiplantae</taxon>
        <taxon>Streptophyta</taxon>
        <taxon>Embryophyta</taxon>
        <taxon>Tracheophyta</taxon>
        <taxon>Spermatophyta</taxon>
        <taxon>Magnoliopsida</taxon>
        <taxon>Liliopsida</taxon>
        <taxon>Poales</taxon>
        <taxon>Poaceae</taxon>
        <taxon>PACMAD clade</taxon>
        <taxon>Arundinoideae</taxon>
        <taxon>Arundineae</taxon>
        <taxon>Arundo</taxon>
    </lineage>
</organism>
<sequence>MNKKASWTALRPQTALFNCQVHWSNFCSFPFDPMF</sequence>
<reference evidence="1" key="2">
    <citation type="journal article" date="2015" name="Data Brief">
        <title>Shoot transcriptome of the giant reed, Arundo donax.</title>
        <authorList>
            <person name="Barrero R.A."/>
            <person name="Guerrero F.D."/>
            <person name="Moolhuijzen P."/>
            <person name="Goolsby J.A."/>
            <person name="Tidwell J."/>
            <person name="Bellgard S.E."/>
            <person name="Bellgard M.I."/>
        </authorList>
    </citation>
    <scope>NUCLEOTIDE SEQUENCE</scope>
    <source>
        <tissue evidence="1">Shoot tissue taken approximately 20 cm above the soil surface</tissue>
    </source>
</reference>
<reference evidence="1" key="1">
    <citation type="submission" date="2014-09" db="EMBL/GenBank/DDBJ databases">
        <authorList>
            <person name="Magalhaes I.L.F."/>
            <person name="Oliveira U."/>
            <person name="Santos F.R."/>
            <person name="Vidigal T.H.D.A."/>
            <person name="Brescovit A.D."/>
            <person name="Santos A.J."/>
        </authorList>
    </citation>
    <scope>NUCLEOTIDE SEQUENCE</scope>
    <source>
        <tissue evidence="1">Shoot tissue taken approximately 20 cm above the soil surface</tissue>
    </source>
</reference>
<evidence type="ECO:0000313" key="1">
    <source>
        <dbReference type="EMBL" id="JAE11331.1"/>
    </source>
</evidence>